<evidence type="ECO:0000313" key="1">
    <source>
        <dbReference type="EMBL" id="CUX26219.1"/>
    </source>
</evidence>
<evidence type="ECO:0000313" key="2">
    <source>
        <dbReference type="Proteomes" id="UP000191812"/>
    </source>
</evidence>
<name>A0ABM9VEU8_9HYPH</name>
<gene>
    <name evidence="1" type="ORF">AGR13a_Cc250130</name>
</gene>
<protein>
    <submittedName>
        <fullName evidence="1">Uncharacterized protein</fullName>
    </submittedName>
</protein>
<sequence length="66" mass="7583">MRTLIRIVDEANVTVGLQFIYPDSVTLRPFSAIVRLYACNCGRIPSSSYWSDMFPSLVYYPVLSCW</sequence>
<dbReference type="EMBL" id="FBWH01000018">
    <property type="protein sequence ID" value="CUX26219.1"/>
    <property type="molecule type" value="Genomic_DNA"/>
</dbReference>
<dbReference type="Proteomes" id="UP000191812">
    <property type="component" value="Unassembled WGS sequence"/>
</dbReference>
<proteinExistence type="predicted"/>
<organism evidence="1 2">
    <name type="scientific">Agrobacterium genomosp. 13 str. CFBP 6927</name>
    <dbReference type="NCBI Taxonomy" id="1183428"/>
    <lineage>
        <taxon>Bacteria</taxon>
        <taxon>Pseudomonadati</taxon>
        <taxon>Pseudomonadota</taxon>
        <taxon>Alphaproteobacteria</taxon>
        <taxon>Hyphomicrobiales</taxon>
        <taxon>Rhizobiaceae</taxon>
        <taxon>Rhizobium/Agrobacterium group</taxon>
        <taxon>Agrobacterium</taxon>
        <taxon>Agrobacterium tumefaciens complex</taxon>
    </lineage>
</organism>
<reference evidence="1 2" key="1">
    <citation type="submission" date="2016-01" db="EMBL/GenBank/DDBJ databases">
        <authorList>
            <person name="Regsiter A."/>
            <person name="william w."/>
        </authorList>
    </citation>
    <scope>NUCLEOTIDE SEQUENCE [LARGE SCALE GENOMIC DNA]</scope>
    <source>
        <strain evidence="1 2">CFBP 6927</strain>
    </source>
</reference>
<accession>A0ABM9VEU8</accession>
<comment type="caution">
    <text evidence="1">The sequence shown here is derived from an EMBL/GenBank/DDBJ whole genome shotgun (WGS) entry which is preliminary data.</text>
</comment>
<keyword evidence="2" id="KW-1185">Reference proteome</keyword>